<dbReference type="CTD" id="100498273"/>
<dbReference type="RefSeq" id="XP_029331726.1">
    <property type="nucleotide sequence ID" value="XM_029475866.1"/>
</dbReference>
<dbReference type="PANTHER" id="PTHR36873:SF1">
    <property type="entry name" value="HYPOTHETICAL GENE SUPPORTED BY BC079057"/>
    <property type="match status" value="1"/>
</dbReference>
<dbReference type="RefSeq" id="XP_021015952.1">
    <property type="nucleotide sequence ID" value="XM_021160293.1"/>
</dbReference>
<dbReference type="Pfam" id="PF15078">
    <property type="entry name" value="DUF4545"/>
    <property type="match status" value="1"/>
</dbReference>
<feature type="region of interest" description="Disordered" evidence="1">
    <location>
        <begin position="59"/>
        <end position="99"/>
    </location>
</feature>
<gene>
    <name evidence="3 4" type="primary">C4H1orf141</name>
</gene>
<keyword evidence="2" id="KW-1185">Reference proteome</keyword>
<evidence type="ECO:0000313" key="2">
    <source>
        <dbReference type="Proteomes" id="UP000515126"/>
    </source>
</evidence>
<dbReference type="PANTHER" id="PTHR36873">
    <property type="entry name" value="HYPOTHETICAL GENE SUPPORTED BY BC079057"/>
    <property type="match status" value="1"/>
</dbReference>
<dbReference type="InterPro" id="IPR027847">
    <property type="entry name" value="DUF4545"/>
</dbReference>
<dbReference type="Proteomes" id="UP000515126">
    <property type="component" value="Chromosome 4"/>
</dbReference>
<dbReference type="AlphaFoldDB" id="A0A6P5PJ98"/>
<dbReference type="GeneID" id="110292751"/>
<evidence type="ECO:0000313" key="4">
    <source>
        <dbReference type="RefSeq" id="XP_029331726.1"/>
    </source>
</evidence>
<sequence length="446" mass="51596">MTEKILEKFDALEEKERILEAIREKNTDRHRRQRKKPLITPLLFDLHVQFGDTITPSASKIIKNKPHDLRNPKRSVSFKSKPNSRSDLEESDLRPPILGTMTNYEESKLMDHKEENLKSRPVCLRYLQDKDETEYANPLPFPQLWSKHLCKKSAESSVLSPKLTNESNASKKENVSPPFTDQHESRTKKSMHSTDHSADSSTSRGKYPPKGVTKESELTRNDEARKPHPVKQSIMLPLDREDLLKNPKIKTIDLRPAGTVHTSMEHSHANPIIFYDTEYVQMLFLTKRFTPYAMKCTEKNIVLEKNYEVLKALFSDEPSAVSEPIVQQKHLQVFSAEYAQKSRNEKRKKKHDSLVSKKISPNTCYNLSQTFSSLSKKFVGYFDKDVTQGKSYKANRFERFSKTKPPPTRKLTTLPIKYDSKPLKNIFEIHKLNNMTPLDNLLSLRA</sequence>
<proteinExistence type="predicted"/>
<feature type="region of interest" description="Disordered" evidence="1">
    <location>
        <begin position="157"/>
        <end position="228"/>
    </location>
</feature>
<feature type="compositionally biased region" description="Basic and acidic residues" evidence="1">
    <location>
        <begin position="212"/>
        <end position="226"/>
    </location>
</feature>
<evidence type="ECO:0000256" key="1">
    <source>
        <dbReference type="SAM" id="MobiDB-lite"/>
    </source>
</evidence>
<reference evidence="3 4" key="1">
    <citation type="submission" date="2025-04" db="UniProtKB">
        <authorList>
            <consortium name="RefSeq"/>
        </authorList>
    </citation>
    <scope>IDENTIFICATION</scope>
</reference>
<feature type="compositionally biased region" description="Basic and acidic residues" evidence="1">
    <location>
        <begin position="84"/>
        <end position="93"/>
    </location>
</feature>
<dbReference type="KEGG" id="mcal:110292751"/>
<name>A0A6P5PJ98_MUSCR</name>
<feature type="compositionally biased region" description="Basic and acidic residues" evidence="1">
    <location>
        <begin position="181"/>
        <end position="198"/>
    </location>
</feature>
<evidence type="ECO:0000313" key="3">
    <source>
        <dbReference type="RefSeq" id="XP_021015952.1"/>
    </source>
</evidence>
<feature type="compositionally biased region" description="Polar residues" evidence="1">
    <location>
        <begin position="157"/>
        <end position="168"/>
    </location>
</feature>
<protein>
    <submittedName>
        <fullName evidence="3 4">Uncharacterized protein C1orf141 homolog isoform X1</fullName>
    </submittedName>
</protein>
<accession>A0A6P5PJ98</accession>
<organism evidence="2 3">
    <name type="scientific">Mus caroli</name>
    <name type="common">Ryukyu mouse</name>
    <name type="synonym">Ricefield mouse</name>
    <dbReference type="NCBI Taxonomy" id="10089"/>
    <lineage>
        <taxon>Eukaryota</taxon>
        <taxon>Metazoa</taxon>
        <taxon>Chordata</taxon>
        <taxon>Craniata</taxon>
        <taxon>Vertebrata</taxon>
        <taxon>Euteleostomi</taxon>
        <taxon>Mammalia</taxon>
        <taxon>Eutheria</taxon>
        <taxon>Euarchontoglires</taxon>
        <taxon>Glires</taxon>
        <taxon>Rodentia</taxon>
        <taxon>Myomorpha</taxon>
        <taxon>Muroidea</taxon>
        <taxon>Muridae</taxon>
        <taxon>Murinae</taxon>
        <taxon>Mus</taxon>
        <taxon>Mus</taxon>
    </lineage>
</organism>